<dbReference type="Proteomes" id="UP001345963">
    <property type="component" value="Unassembled WGS sequence"/>
</dbReference>
<keyword evidence="2" id="KW-1185">Reference proteome</keyword>
<sequence>MHWNAALYNTHRQQVADDNLLNTYATSSSESMHEDIHPCTLWRRDEKENRCHTFGDLHRNTIMTPLPPPPLQAHGMVNVWQWRAVGNDHGNNKTHKKKKKQRSWQLEYIMMLGLLSRLSEWSTALAL</sequence>
<dbReference type="EMBL" id="JAHUTI010072495">
    <property type="protein sequence ID" value="MED6255968.1"/>
    <property type="molecule type" value="Genomic_DNA"/>
</dbReference>
<gene>
    <name evidence="1" type="ORF">ATANTOWER_017678</name>
</gene>
<protein>
    <submittedName>
        <fullName evidence="1">Uncharacterized protein</fullName>
    </submittedName>
</protein>
<name>A0ABU7BZV7_9TELE</name>
<evidence type="ECO:0000313" key="2">
    <source>
        <dbReference type="Proteomes" id="UP001345963"/>
    </source>
</evidence>
<reference evidence="1 2" key="1">
    <citation type="submission" date="2021-07" db="EMBL/GenBank/DDBJ databases">
        <authorList>
            <person name="Palmer J.M."/>
        </authorList>
    </citation>
    <scope>NUCLEOTIDE SEQUENCE [LARGE SCALE GENOMIC DNA]</scope>
    <source>
        <strain evidence="1 2">AT_MEX2019</strain>
        <tissue evidence="1">Muscle</tissue>
    </source>
</reference>
<accession>A0ABU7BZV7</accession>
<comment type="caution">
    <text evidence="1">The sequence shown here is derived from an EMBL/GenBank/DDBJ whole genome shotgun (WGS) entry which is preliminary data.</text>
</comment>
<organism evidence="1 2">
    <name type="scientific">Ataeniobius toweri</name>
    <dbReference type="NCBI Taxonomy" id="208326"/>
    <lineage>
        <taxon>Eukaryota</taxon>
        <taxon>Metazoa</taxon>
        <taxon>Chordata</taxon>
        <taxon>Craniata</taxon>
        <taxon>Vertebrata</taxon>
        <taxon>Euteleostomi</taxon>
        <taxon>Actinopterygii</taxon>
        <taxon>Neopterygii</taxon>
        <taxon>Teleostei</taxon>
        <taxon>Neoteleostei</taxon>
        <taxon>Acanthomorphata</taxon>
        <taxon>Ovalentaria</taxon>
        <taxon>Atherinomorphae</taxon>
        <taxon>Cyprinodontiformes</taxon>
        <taxon>Goodeidae</taxon>
        <taxon>Ataeniobius</taxon>
    </lineage>
</organism>
<proteinExistence type="predicted"/>
<evidence type="ECO:0000313" key="1">
    <source>
        <dbReference type="EMBL" id="MED6255968.1"/>
    </source>
</evidence>